<dbReference type="PATRIC" id="fig|84531.8.peg.298"/>
<feature type="signal peptide" evidence="1">
    <location>
        <begin position="1"/>
        <end position="19"/>
    </location>
</feature>
<proteinExistence type="predicted"/>
<organism evidence="2 3">
    <name type="scientific">Lysobacter antibioticus</name>
    <dbReference type="NCBI Taxonomy" id="84531"/>
    <lineage>
        <taxon>Bacteria</taxon>
        <taxon>Pseudomonadati</taxon>
        <taxon>Pseudomonadota</taxon>
        <taxon>Gammaproteobacteria</taxon>
        <taxon>Lysobacterales</taxon>
        <taxon>Lysobacteraceae</taxon>
        <taxon>Lysobacter</taxon>
    </lineage>
</organism>
<dbReference type="STRING" id="84531.LA76x_0293"/>
<dbReference type="AlphaFoldDB" id="A0A0S2F4J1"/>
<accession>A0A0S2F4J1</accession>
<keyword evidence="1" id="KW-0732">Signal</keyword>
<dbReference type="EMBL" id="CP011129">
    <property type="protein sequence ID" value="ALN78455.1"/>
    <property type="molecule type" value="Genomic_DNA"/>
</dbReference>
<evidence type="ECO:0008006" key="4">
    <source>
        <dbReference type="Google" id="ProtNLM"/>
    </source>
</evidence>
<name>A0A0S2F4J1_LYSAN</name>
<sequence length="107" mass="11579">MRRFFMAASLCLSAFAAQAGGVTVHGKITEVQVWPAHDGALVRHQTMINPDGCPRTDLFLIRQGSPMFKEIYALLVSAHASNKQVQVHINGCDQQGFPVITAVASSN</sequence>
<feature type="chain" id="PRO_5006596617" description="Secreted protein" evidence="1">
    <location>
        <begin position="20"/>
        <end position="107"/>
    </location>
</feature>
<evidence type="ECO:0000313" key="2">
    <source>
        <dbReference type="EMBL" id="ALN78455.1"/>
    </source>
</evidence>
<gene>
    <name evidence="2" type="ORF">LA76x_0293</name>
</gene>
<evidence type="ECO:0000313" key="3">
    <source>
        <dbReference type="Proteomes" id="UP000060787"/>
    </source>
</evidence>
<evidence type="ECO:0000256" key="1">
    <source>
        <dbReference type="SAM" id="SignalP"/>
    </source>
</evidence>
<dbReference type="Proteomes" id="UP000060787">
    <property type="component" value="Chromosome"/>
</dbReference>
<dbReference type="KEGG" id="lab:LA76x_0293"/>
<reference evidence="2 3" key="1">
    <citation type="journal article" date="2015" name="BMC Genomics">
        <title>Comparative genomics and metabolic profiling of the genus Lysobacter.</title>
        <authorList>
            <person name="de Bruijn I."/>
            <person name="Cheng X."/>
            <person name="de Jager V."/>
            <person name="Exposito R.G."/>
            <person name="Watrous J."/>
            <person name="Patel N."/>
            <person name="Postma J."/>
            <person name="Dorrestein P.C."/>
            <person name="Kobayashi D."/>
            <person name="Raaijmakers J.M."/>
        </authorList>
    </citation>
    <scope>NUCLEOTIDE SEQUENCE [LARGE SCALE GENOMIC DNA]</scope>
    <source>
        <strain evidence="2 3">76</strain>
    </source>
</reference>
<protein>
    <recommendedName>
        <fullName evidence="4">Secreted protein</fullName>
    </recommendedName>
</protein>
<keyword evidence="3" id="KW-1185">Reference proteome</keyword>